<name>A0A2R8BE85_9RHOB</name>
<evidence type="ECO:0000313" key="2">
    <source>
        <dbReference type="EMBL" id="SPH21323.1"/>
    </source>
</evidence>
<dbReference type="RefSeq" id="WP_245925998.1">
    <property type="nucleotide sequence ID" value="NZ_OMOR01000001.1"/>
</dbReference>
<accession>A0A2R8BE85</accession>
<protein>
    <recommendedName>
        <fullName evidence="1">DUF6456 domain-containing protein</fullName>
    </recommendedName>
</protein>
<keyword evidence="3" id="KW-1185">Reference proteome</keyword>
<reference evidence="2 3" key="1">
    <citation type="submission" date="2018-03" db="EMBL/GenBank/DDBJ databases">
        <authorList>
            <person name="Keele B.F."/>
        </authorList>
    </citation>
    <scope>NUCLEOTIDE SEQUENCE [LARGE SCALE GENOMIC DNA]</scope>
    <source>
        <strain evidence="2 3">CECT 8599</strain>
    </source>
</reference>
<evidence type="ECO:0000259" key="1">
    <source>
        <dbReference type="Pfam" id="PF20057"/>
    </source>
</evidence>
<dbReference type="EMBL" id="OMOR01000001">
    <property type="protein sequence ID" value="SPH21323.1"/>
    <property type="molecule type" value="Genomic_DNA"/>
</dbReference>
<feature type="domain" description="DUF6456" evidence="1">
    <location>
        <begin position="248"/>
        <end position="385"/>
    </location>
</feature>
<dbReference type="AlphaFoldDB" id="A0A2R8BE85"/>
<sequence>MTNIMTGMDGFPCLPEWVPKGAQRYLAHTEAGLPIRELARRSGCHASTILRQIRRVETQRDDPLVDAALRKLGASHFTQDEITGAASLRGPSKTARHAATLTQKDSNMSFQSVVPHKSTEDSLWAQDATRILRRMCEKGAVLAVAADMEKAVVVRDTEDGASTRTAVVDRDVAQAMALKEWISADTTGRITRYQITTAGRNALTEMLEQSGDTAPHGFAEAQADFGEQHRTWGEKTLPDADTGRSRKMRYNLSESPLTALARRRDKQGERFLSDALVTAGERLREDFELAQMGPRVAQNWDRFLTGGGRGGFAADSGVGNGPAGARNRVAAALTDLGPGLSDVVLRCCCYLEGLETAEKKLGWSARSGKIVLRIALMRLQRHYEETTGPGGGLIG</sequence>
<gene>
    <name evidence="2" type="ORF">ASD8599_02075</name>
</gene>
<organism evidence="2 3">
    <name type="scientific">Ascidiaceihabitans donghaensis</name>
    <dbReference type="NCBI Taxonomy" id="1510460"/>
    <lineage>
        <taxon>Bacteria</taxon>
        <taxon>Pseudomonadati</taxon>
        <taxon>Pseudomonadota</taxon>
        <taxon>Alphaproteobacteria</taxon>
        <taxon>Rhodobacterales</taxon>
        <taxon>Paracoccaceae</taxon>
        <taxon>Ascidiaceihabitans</taxon>
    </lineage>
</organism>
<evidence type="ECO:0000313" key="3">
    <source>
        <dbReference type="Proteomes" id="UP000244880"/>
    </source>
</evidence>
<dbReference type="Proteomes" id="UP000244880">
    <property type="component" value="Unassembled WGS sequence"/>
</dbReference>
<proteinExistence type="predicted"/>
<dbReference type="Pfam" id="PF20057">
    <property type="entry name" value="DUF6456"/>
    <property type="match status" value="1"/>
</dbReference>
<dbReference type="InterPro" id="IPR045599">
    <property type="entry name" value="DUF6456"/>
</dbReference>